<evidence type="ECO:0000259" key="17">
    <source>
        <dbReference type="Pfam" id="PF00593"/>
    </source>
</evidence>
<dbReference type="SUPFAM" id="SSF56935">
    <property type="entry name" value="Porins"/>
    <property type="match status" value="1"/>
</dbReference>
<evidence type="ECO:0000256" key="5">
    <source>
        <dbReference type="ARBA" id="ARBA00022496"/>
    </source>
</evidence>
<keyword evidence="13 14" id="KW-0998">Cell outer membrane</keyword>
<dbReference type="PANTHER" id="PTHR32552:SF68">
    <property type="entry name" value="FERRICHROME OUTER MEMBRANE TRANSPORTER_PHAGE RECEPTOR"/>
    <property type="match status" value="1"/>
</dbReference>
<comment type="caution">
    <text evidence="19">The sequence shown here is derived from an EMBL/GenBank/DDBJ whole genome shotgun (WGS) entry which is preliminary data.</text>
</comment>
<evidence type="ECO:0000313" key="20">
    <source>
        <dbReference type="Proteomes" id="UP001385499"/>
    </source>
</evidence>
<evidence type="ECO:0000256" key="6">
    <source>
        <dbReference type="ARBA" id="ARBA00022692"/>
    </source>
</evidence>
<gene>
    <name evidence="19" type="ORF">V6575_22905</name>
</gene>
<keyword evidence="12 19" id="KW-0675">Receptor</keyword>
<keyword evidence="11 14" id="KW-0472">Membrane</keyword>
<feature type="domain" description="TonB-dependent receptor plug" evidence="18">
    <location>
        <begin position="67"/>
        <end position="173"/>
    </location>
</feature>
<evidence type="ECO:0000256" key="16">
    <source>
        <dbReference type="SAM" id="SignalP"/>
    </source>
</evidence>
<name>A0ABU8TS16_9HYPH</name>
<keyword evidence="4 14" id="KW-1134">Transmembrane beta strand</keyword>
<comment type="subcellular location">
    <subcellularLocation>
        <location evidence="1 14">Cell outer membrane</location>
        <topology evidence="1 14">Multi-pass membrane protein</topology>
    </subcellularLocation>
</comment>
<evidence type="ECO:0000256" key="7">
    <source>
        <dbReference type="ARBA" id="ARBA00022729"/>
    </source>
</evidence>
<dbReference type="InterPro" id="IPR000531">
    <property type="entry name" value="Beta-barrel_TonB"/>
</dbReference>
<dbReference type="NCBIfam" id="TIGR01783">
    <property type="entry name" value="TonB-siderophor"/>
    <property type="match status" value="1"/>
</dbReference>
<evidence type="ECO:0000256" key="3">
    <source>
        <dbReference type="ARBA" id="ARBA00022448"/>
    </source>
</evidence>
<evidence type="ECO:0000313" key="19">
    <source>
        <dbReference type="EMBL" id="MEJ8476934.1"/>
    </source>
</evidence>
<proteinExistence type="inferred from homology"/>
<dbReference type="Proteomes" id="UP001385499">
    <property type="component" value="Unassembled WGS sequence"/>
</dbReference>
<evidence type="ECO:0000256" key="8">
    <source>
        <dbReference type="ARBA" id="ARBA00023004"/>
    </source>
</evidence>
<keyword evidence="5" id="KW-0410">Iron transport</keyword>
<dbReference type="Gene3D" id="2.40.170.20">
    <property type="entry name" value="TonB-dependent receptor, beta-barrel domain"/>
    <property type="match status" value="1"/>
</dbReference>
<dbReference type="RefSeq" id="WP_340277803.1">
    <property type="nucleotide sequence ID" value="NZ_JBAKIA010000035.1"/>
</dbReference>
<keyword evidence="9" id="KW-0406">Ion transport</keyword>
<keyword evidence="8" id="KW-0408">Iron</keyword>
<evidence type="ECO:0000259" key="18">
    <source>
        <dbReference type="Pfam" id="PF07715"/>
    </source>
</evidence>
<sequence>MSLCIPHRLVQITSVSALALWAGTGLAQEQATPLKQITVEAGEATQSTEGGIFESTVVSATKTGTSVLETPQSVTSVTRLQLDEQSPQTVSEALRYTAGVLSDKDTNSRYDSIFLRGFGNFGTSTSYVNFLDGLKLPRGQAFAQTSIDPYLLDRIDVLKGPSALLYGQTNPGGLVNQISRQPSATTSNEVWIQGGSHGRVQGGLSSNGNLTKDGTFQYGLSAVGRLSGTRYDDVDESRIALAPSITWTPDDDTTLTVSGYYQHDPEGGYFNSLYPDFLAPTVYQSYLNRDLNIGDPDFDAFKRTETGIGYNFEHRFNEAFTVRSKTRYSYVDLDFQSLQMLSGVTSAGLIPRQALRSIEDVGGVSTDNQVEFNFQTGPVEHMLLTGIDFQYAESSWQYLWGMGPSLDVTNPVYGQDIGALTTIIDTDQDFWQTGIYAQDQLSIGGFHALLGVRHDWTELSSKNNLTSTTTNQSDSQNSYRAGLLYLFDNGLAPYASYSTSFEPNTNVDANGNPFDPTTAQQFEVGLKYQPTWIDALFTISAFDIRQQDVVKYDASALAYVQQDEVHSRGIEFEARGNMTKNLEVIGALTLLDTEVSKSSVTDNVGKRPQAVPDYYGSLWANYNFDTGALNGLSVGGGGRFVGSSYADDANTIKVDGYTLFDAALRYDLGTRVPKLDGLQVTLNVTNLFDTDYYSSCSSNFYCQYGNGRLVLAGLKYKW</sequence>
<keyword evidence="3 14" id="KW-0813">Transport</keyword>
<comment type="similarity">
    <text evidence="2 14 15">Belongs to the TonB-dependent receptor family.</text>
</comment>
<evidence type="ECO:0000256" key="12">
    <source>
        <dbReference type="ARBA" id="ARBA00023170"/>
    </source>
</evidence>
<dbReference type="Gene3D" id="2.170.130.10">
    <property type="entry name" value="TonB-dependent receptor, plug domain"/>
    <property type="match status" value="1"/>
</dbReference>
<feature type="signal peptide" evidence="16">
    <location>
        <begin position="1"/>
        <end position="27"/>
    </location>
</feature>
<evidence type="ECO:0000256" key="1">
    <source>
        <dbReference type="ARBA" id="ARBA00004571"/>
    </source>
</evidence>
<dbReference type="Pfam" id="PF07715">
    <property type="entry name" value="Plug"/>
    <property type="match status" value="1"/>
</dbReference>
<dbReference type="InterPro" id="IPR010105">
    <property type="entry name" value="TonB_sidphr_rcpt"/>
</dbReference>
<organism evidence="19 20">
    <name type="scientific">Roseibium algae</name>
    <dbReference type="NCBI Taxonomy" id="3123038"/>
    <lineage>
        <taxon>Bacteria</taxon>
        <taxon>Pseudomonadati</taxon>
        <taxon>Pseudomonadota</taxon>
        <taxon>Alphaproteobacteria</taxon>
        <taxon>Hyphomicrobiales</taxon>
        <taxon>Stappiaceae</taxon>
        <taxon>Roseibium</taxon>
    </lineage>
</organism>
<dbReference type="InterPro" id="IPR036942">
    <property type="entry name" value="Beta-barrel_TonB_sf"/>
</dbReference>
<dbReference type="PROSITE" id="PS52016">
    <property type="entry name" value="TONB_DEPENDENT_REC_3"/>
    <property type="match status" value="1"/>
</dbReference>
<evidence type="ECO:0000256" key="11">
    <source>
        <dbReference type="ARBA" id="ARBA00023136"/>
    </source>
</evidence>
<feature type="domain" description="TonB-dependent receptor-like beta-barrel" evidence="17">
    <location>
        <begin position="247"/>
        <end position="687"/>
    </location>
</feature>
<dbReference type="InterPro" id="IPR012910">
    <property type="entry name" value="Plug_dom"/>
</dbReference>
<evidence type="ECO:0000256" key="10">
    <source>
        <dbReference type="ARBA" id="ARBA00023077"/>
    </source>
</evidence>
<evidence type="ECO:0000256" key="13">
    <source>
        <dbReference type="ARBA" id="ARBA00023237"/>
    </source>
</evidence>
<evidence type="ECO:0000256" key="14">
    <source>
        <dbReference type="PROSITE-ProRule" id="PRU01360"/>
    </source>
</evidence>
<keyword evidence="6 14" id="KW-0812">Transmembrane</keyword>
<evidence type="ECO:0000256" key="15">
    <source>
        <dbReference type="RuleBase" id="RU003357"/>
    </source>
</evidence>
<feature type="chain" id="PRO_5046355855" evidence="16">
    <location>
        <begin position="28"/>
        <end position="718"/>
    </location>
</feature>
<evidence type="ECO:0000256" key="2">
    <source>
        <dbReference type="ARBA" id="ARBA00009810"/>
    </source>
</evidence>
<dbReference type="InterPro" id="IPR039426">
    <property type="entry name" value="TonB-dep_rcpt-like"/>
</dbReference>
<accession>A0ABU8TS16</accession>
<reference evidence="19 20" key="1">
    <citation type="submission" date="2024-02" db="EMBL/GenBank/DDBJ databases">
        <title>Roseibium algae sp. nov., isolated from marine alga (Grateloupia sp.), showing potential in myo-inositol conversion.</title>
        <authorList>
            <person name="Wang Y."/>
        </authorList>
    </citation>
    <scope>NUCLEOTIDE SEQUENCE [LARGE SCALE GENOMIC DNA]</scope>
    <source>
        <strain evidence="19 20">H3510</strain>
    </source>
</reference>
<dbReference type="InterPro" id="IPR037066">
    <property type="entry name" value="Plug_dom_sf"/>
</dbReference>
<protein>
    <submittedName>
        <fullName evidence="19">TonB-dependent siderophore receptor</fullName>
    </submittedName>
</protein>
<keyword evidence="7 16" id="KW-0732">Signal</keyword>
<evidence type="ECO:0000256" key="9">
    <source>
        <dbReference type="ARBA" id="ARBA00023065"/>
    </source>
</evidence>
<dbReference type="PANTHER" id="PTHR32552">
    <property type="entry name" value="FERRICHROME IRON RECEPTOR-RELATED"/>
    <property type="match status" value="1"/>
</dbReference>
<dbReference type="Pfam" id="PF00593">
    <property type="entry name" value="TonB_dep_Rec_b-barrel"/>
    <property type="match status" value="1"/>
</dbReference>
<keyword evidence="10 15" id="KW-0798">TonB box</keyword>
<dbReference type="EMBL" id="JBAKIA010000035">
    <property type="protein sequence ID" value="MEJ8476934.1"/>
    <property type="molecule type" value="Genomic_DNA"/>
</dbReference>
<keyword evidence="20" id="KW-1185">Reference proteome</keyword>
<evidence type="ECO:0000256" key="4">
    <source>
        <dbReference type="ARBA" id="ARBA00022452"/>
    </source>
</evidence>
<dbReference type="CDD" id="cd01347">
    <property type="entry name" value="ligand_gated_channel"/>
    <property type="match status" value="1"/>
</dbReference>